<reference evidence="1 2" key="1">
    <citation type="submission" date="2013-01" db="EMBL/GenBank/DDBJ databases">
        <title>The Genome Sequence of Clostridium colicanis 209318.</title>
        <authorList>
            <consortium name="The Broad Institute Genome Sequencing Platform"/>
            <person name="Earl A."/>
            <person name="Ward D."/>
            <person name="Feldgarden M."/>
            <person name="Gevers D."/>
            <person name="Courvalin P."/>
            <person name="Lambert T."/>
            <person name="Walker B."/>
            <person name="Young S.K."/>
            <person name="Zeng Q."/>
            <person name="Gargeya S."/>
            <person name="Fitzgerald M."/>
            <person name="Haas B."/>
            <person name="Abouelleil A."/>
            <person name="Alvarado L."/>
            <person name="Arachchi H.M."/>
            <person name="Berlin A.M."/>
            <person name="Chapman S.B."/>
            <person name="Dewar J."/>
            <person name="Goldberg J."/>
            <person name="Griggs A."/>
            <person name="Gujja S."/>
            <person name="Hansen M."/>
            <person name="Howarth C."/>
            <person name="Imamovic A."/>
            <person name="Larimer J."/>
            <person name="McCowan C."/>
            <person name="Murphy C."/>
            <person name="Neiman D."/>
            <person name="Pearson M."/>
            <person name="Priest M."/>
            <person name="Roberts A."/>
            <person name="Saif S."/>
            <person name="Shea T."/>
            <person name="Sisk P."/>
            <person name="Sykes S."/>
            <person name="Wortman J."/>
            <person name="Nusbaum C."/>
            <person name="Birren B."/>
        </authorList>
    </citation>
    <scope>NUCLEOTIDE SEQUENCE [LARGE SCALE GENOMIC DNA]</scope>
    <source>
        <strain evidence="1 2">209318</strain>
    </source>
</reference>
<dbReference type="NCBIfam" id="NF047352">
    <property type="entry name" value="P_loop_sacsin"/>
    <property type="match status" value="1"/>
</dbReference>
<keyword evidence="2" id="KW-1185">Reference proteome</keyword>
<evidence type="ECO:0008006" key="3">
    <source>
        <dbReference type="Google" id="ProtNLM"/>
    </source>
</evidence>
<comment type="caution">
    <text evidence="1">The sequence shown here is derived from an EMBL/GenBank/DDBJ whole genome shotgun (WGS) entry which is preliminary data.</text>
</comment>
<dbReference type="HOGENOM" id="CLU_262978_0_0_9"/>
<proteinExistence type="predicted"/>
<dbReference type="InterPro" id="IPR020575">
    <property type="entry name" value="Hsp90_N"/>
</dbReference>
<organism evidence="1 2">
    <name type="scientific">Clostridium thermobutyricum</name>
    <dbReference type="NCBI Taxonomy" id="29372"/>
    <lineage>
        <taxon>Bacteria</taxon>
        <taxon>Bacillati</taxon>
        <taxon>Bacillota</taxon>
        <taxon>Clostridia</taxon>
        <taxon>Eubacteriales</taxon>
        <taxon>Clostridiaceae</taxon>
        <taxon>Clostridium</taxon>
    </lineage>
</organism>
<name>N9WJY8_9CLOT</name>
<dbReference type="SUPFAM" id="SSF55874">
    <property type="entry name" value="ATPase domain of HSP90 chaperone/DNA topoisomerase II/histidine kinase"/>
    <property type="match status" value="1"/>
</dbReference>
<dbReference type="PATRIC" id="fig|999411.4.peg.606"/>
<dbReference type="InterPro" id="IPR052957">
    <property type="entry name" value="Auxin_embryo_med"/>
</dbReference>
<dbReference type="Proteomes" id="UP000013097">
    <property type="component" value="Unassembled WGS sequence"/>
</dbReference>
<gene>
    <name evidence="1" type="ORF">HMPREF1092_00628</name>
</gene>
<dbReference type="EMBL" id="AGYT01000007">
    <property type="protein sequence ID" value="ENZ03441.1"/>
    <property type="molecule type" value="Genomic_DNA"/>
</dbReference>
<protein>
    <recommendedName>
        <fullName evidence="3">ATP-binding protein</fullName>
    </recommendedName>
</protein>
<dbReference type="PANTHER" id="PTHR32387:SF0">
    <property type="entry name" value="PROTEIN NO VEIN"/>
    <property type="match status" value="1"/>
</dbReference>
<sequence>MDNEILINREEIKGSYEDARKDLAEVLDITEIELNEILKVLGEYDKKLMKDNELSDEKKRGILEAIWKYKILCNKNDAENRTANTLNLFIKDIYKDSLHFFLELIQNADDASKGGSEHSLKITLDKESNIIFEYDERGFNFSDLFAITSVGNSSKKAKVEDRDTSIGEKGIGFKSIFAIAKEIKVKSKYFSFEILADPNDLISILEPSKVGIENGKNSNTKLTLVLKDDLKEKKEFLEQINEWLKDNILCEDFANPFIFLKNIKKISYVNEKNGEEEITINIQKEKINDKFALAKIDKKKYIIYTENMEFGKEAILSRWKYLEGELGEIDTIKRSTQIAFPLIEDEIECGKIYSYLPTTIEVKFPVFINLDVHLTASRGNITANDFEKDSKWNEQVKNNLAKFLLNSYKAVIETHMSELKDNNELKQLREQLYKYIPTKEEAEKEFYSNELNDFYNKIQNEEVILSNKNSFFKMKDIYFVSVESNNNDKICQTEYEENKYERIYKFINLAGTEFNIPKNTEWNKLIYDLKKNSEQLKCNVYDFVKEQGGIKKYWEETEDKNTLEIIISLLDSNKIKGDNEHNFIEIIPCECIKDSNGFKLVSYSYIIDEMNKEVFIHSKKREIEDKENSIYIYEGENKIEGLKEKVEDIYGVSEYNLQKYFNKLSDELIECGIDESTMKDFIGRTFKFYERDATCYESKSCPKEIKEFFNKYTLSLKGWESYKDKDINIEYIRKVISLDTLKYWEIPNGIENRDKYIKYLLFLGLKHKIEFKDGKIDKISFEILQLEEKKFIEINNETRVVENESEIKRYFLEDINSLLDDQKIEKEHLVELCRLLGLFKIVKEKEKEIFVLENKEIFVLENSYIEKLNNKIKNYQNQKQNIYELKDCKFCIVSNKKYSNIWENIESKNNKIKNTTMFESENKEIEIEFMNSFLNQGKEFISALRMSRILNECFGKSYAWGVNDNDKAFDLTLEKFLSCYKYLTGDENLGKLMKKGYIVLKDGMRNVSEFFKEFEDLQDFLNNTITDKKEIDLNQFAIVKSKNMKEEIIKFDEKNNKTEEIKYLLKFQENKSAMIVKALEVEYGKLETYQKKEIQNYFNELEEKAKNPKELNESGHPKYCEGVFFEFHEENIKKGEGELKSIWDKEILKQLCEKFELTDSSLMEGYGYNCPVCGERHLTALSGMEFNRFKTDSEETPYIYLVSCLNCAAMFRYAKKREIINFENIMKEFETCYCIDSNHIKSNLKMKTVNVELELYDNKEIVIPMKVSYLNMILYKKLDKKK</sequence>
<dbReference type="InterPro" id="IPR036890">
    <property type="entry name" value="HATPase_C_sf"/>
</dbReference>
<dbReference type="PRINTS" id="PR00775">
    <property type="entry name" value="HEATSHOCK90"/>
</dbReference>
<accession>N9WJY8</accession>
<evidence type="ECO:0000313" key="1">
    <source>
        <dbReference type="EMBL" id="ENZ03441.1"/>
    </source>
</evidence>
<dbReference type="RefSeq" id="WP_002597131.1">
    <property type="nucleotide sequence ID" value="NZ_KB850956.1"/>
</dbReference>
<evidence type="ECO:0000313" key="2">
    <source>
        <dbReference type="Proteomes" id="UP000013097"/>
    </source>
</evidence>
<dbReference type="Gene3D" id="3.30.565.10">
    <property type="entry name" value="Histidine kinase-like ATPase, C-terminal domain"/>
    <property type="match status" value="1"/>
</dbReference>
<dbReference type="eggNOG" id="COG3170">
    <property type="taxonomic scope" value="Bacteria"/>
</dbReference>
<dbReference type="PANTHER" id="PTHR32387">
    <property type="entry name" value="WU:FJ29H11"/>
    <property type="match status" value="1"/>
</dbReference>